<dbReference type="EMBL" id="ASGP02000001">
    <property type="protein sequence ID" value="KAH9527647.1"/>
    <property type="molecule type" value="Genomic_DNA"/>
</dbReference>
<name>A0A922I917_DERFA</name>
<protein>
    <submittedName>
        <fullName evidence="1">Uncharacterized protein</fullName>
    </submittedName>
</protein>
<feature type="non-terminal residue" evidence="1">
    <location>
        <position position="1"/>
    </location>
</feature>
<evidence type="ECO:0000313" key="1">
    <source>
        <dbReference type="EMBL" id="KAH9527647.1"/>
    </source>
</evidence>
<reference evidence="1" key="2">
    <citation type="journal article" date="2022" name="Res Sq">
        <title>Comparative Genomics Reveals Insights into the Divergent Evolution of Astigmatic Mites and Household Pest Adaptations.</title>
        <authorList>
            <person name="Xiong Q."/>
            <person name="Wan A.T.-Y."/>
            <person name="Liu X.-Y."/>
            <person name="Fung C.S.-H."/>
            <person name="Xiao X."/>
            <person name="Malainual N."/>
            <person name="Hou J."/>
            <person name="Wang L."/>
            <person name="Wang M."/>
            <person name="Yang K."/>
            <person name="Cui Y."/>
            <person name="Leung E."/>
            <person name="Nong W."/>
            <person name="Shin S.-K."/>
            <person name="Au S."/>
            <person name="Jeong K.Y."/>
            <person name="Chew F.T."/>
            <person name="Hui J."/>
            <person name="Leung T.F."/>
            <person name="Tungtrongchitr A."/>
            <person name="Zhong N."/>
            <person name="Liu Z."/>
            <person name="Tsui S."/>
        </authorList>
    </citation>
    <scope>NUCLEOTIDE SEQUENCE</scope>
    <source>
        <strain evidence="1">Derf</strain>
        <tissue evidence="1">Whole organism</tissue>
    </source>
</reference>
<organism evidence="1 2">
    <name type="scientific">Dermatophagoides farinae</name>
    <name type="common">American house dust mite</name>
    <dbReference type="NCBI Taxonomy" id="6954"/>
    <lineage>
        <taxon>Eukaryota</taxon>
        <taxon>Metazoa</taxon>
        <taxon>Ecdysozoa</taxon>
        <taxon>Arthropoda</taxon>
        <taxon>Chelicerata</taxon>
        <taxon>Arachnida</taxon>
        <taxon>Acari</taxon>
        <taxon>Acariformes</taxon>
        <taxon>Sarcoptiformes</taxon>
        <taxon>Astigmata</taxon>
        <taxon>Psoroptidia</taxon>
        <taxon>Analgoidea</taxon>
        <taxon>Pyroglyphidae</taxon>
        <taxon>Dermatophagoidinae</taxon>
        <taxon>Dermatophagoides</taxon>
    </lineage>
</organism>
<keyword evidence="2" id="KW-1185">Reference proteome</keyword>
<dbReference type="AlphaFoldDB" id="A0A922I917"/>
<sequence>SHKIHNGHGHDESKTSYIQCGQDKLDMVTYAEAKISTLLQTSNIWNHISEKKEEKAYEKWMAMTTNNAKNLRKI</sequence>
<gene>
    <name evidence="1" type="ORF">DERF_001654</name>
</gene>
<evidence type="ECO:0000313" key="2">
    <source>
        <dbReference type="Proteomes" id="UP000790347"/>
    </source>
</evidence>
<reference evidence="1" key="1">
    <citation type="submission" date="2013-05" db="EMBL/GenBank/DDBJ databases">
        <authorList>
            <person name="Yim A.K.Y."/>
            <person name="Chan T.F."/>
            <person name="Ji K.M."/>
            <person name="Liu X.Y."/>
            <person name="Zhou J.W."/>
            <person name="Li R.Q."/>
            <person name="Yang K.Y."/>
            <person name="Li J."/>
            <person name="Li M."/>
            <person name="Law P.T.W."/>
            <person name="Wu Y.L."/>
            <person name="Cai Z.L."/>
            <person name="Qin H."/>
            <person name="Bao Y."/>
            <person name="Leung R.K.K."/>
            <person name="Ng P.K.S."/>
            <person name="Zou J."/>
            <person name="Zhong X.J."/>
            <person name="Ran P.X."/>
            <person name="Zhong N.S."/>
            <person name="Liu Z.G."/>
            <person name="Tsui S.K.W."/>
        </authorList>
    </citation>
    <scope>NUCLEOTIDE SEQUENCE</scope>
    <source>
        <strain evidence="1">Derf</strain>
        <tissue evidence="1">Whole organism</tissue>
    </source>
</reference>
<comment type="caution">
    <text evidence="1">The sequence shown here is derived from an EMBL/GenBank/DDBJ whole genome shotgun (WGS) entry which is preliminary data.</text>
</comment>
<accession>A0A922I917</accession>
<proteinExistence type="predicted"/>
<dbReference type="Proteomes" id="UP000790347">
    <property type="component" value="Unassembled WGS sequence"/>
</dbReference>